<dbReference type="PROSITE" id="PS51683">
    <property type="entry name" value="SAM_OMT_II"/>
    <property type="match status" value="1"/>
</dbReference>
<evidence type="ECO:0000256" key="3">
    <source>
        <dbReference type="ARBA" id="ARBA00022691"/>
    </source>
</evidence>
<dbReference type="CDD" id="cd02440">
    <property type="entry name" value="AdoMet_MTases"/>
    <property type="match status" value="1"/>
</dbReference>
<dbReference type="Pfam" id="PF08100">
    <property type="entry name" value="Dimerisation"/>
    <property type="match status" value="1"/>
</dbReference>
<dbReference type="InterPro" id="IPR001077">
    <property type="entry name" value="COMT_C"/>
</dbReference>
<protein>
    <submittedName>
        <fullName evidence="7">Methyltransferase domain-containing protein</fullName>
    </submittedName>
</protein>
<evidence type="ECO:0000256" key="1">
    <source>
        <dbReference type="ARBA" id="ARBA00022603"/>
    </source>
</evidence>
<gene>
    <name evidence="7" type="ORF">GXY80_08775</name>
</gene>
<keyword evidence="2" id="KW-0808">Transferase</keyword>
<feature type="domain" description="O-methyltransferase dimerisation" evidence="6">
    <location>
        <begin position="10"/>
        <end position="77"/>
    </location>
</feature>
<feature type="active site" description="Proton acceptor" evidence="4">
    <location>
        <position position="233"/>
    </location>
</feature>
<evidence type="ECO:0000256" key="2">
    <source>
        <dbReference type="ARBA" id="ARBA00022679"/>
    </source>
</evidence>
<evidence type="ECO:0000259" key="6">
    <source>
        <dbReference type="Pfam" id="PF08100"/>
    </source>
</evidence>
<proteinExistence type="predicted"/>
<dbReference type="EMBL" id="JAAYEE010000140">
    <property type="protein sequence ID" value="NLW35556.1"/>
    <property type="molecule type" value="Genomic_DNA"/>
</dbReference>
<name>A0A971M5N1_9BACT</name>
<dbReference type="PIRSF" id="PIRSF005739">
    <property type="entry name" value="O-mtase"/>
    <property type="match status" value="1"/>
</dbReference>
<feature type="domain" description="O-methyltransferase C-terminal" evidence="5">
    <location>
        <begin position="103"/>
        <end position="306"/>
    </location>
</feature>
<dbReference type="PANTHER" id="PTHR43712">
    <property type="entry name" value="PUTATIVE (AFU_ORTHOLOGUE AFUA_4G14580)-RELATED"/>
    <property type="match status" value="1"/>
</dbReference>
<dbReference type="Gene3D" id="3.40.50.150">
    <property type="entry name" value="Vaccinia Virus protein VP39"/>
    <property type="match status" value="1"/>
</dbReference>
<accession>A0A971M5N1</accession>
<evidence type="ECO:0000259" key="5">
    <source>
        <dbReference type="Pfam" id="PF00891"/>
    </source>
</evidence>
<dbReference type="InterPro" id="IPR016461">
    <property type="entry name" value="COMT-like"/>
</dbReference>
<dbReference type="SUPFAM" id="SSF46785">
    <property type="entry name" value="Winged helix' DNA-binding domain"/>
    <property type="match status" value="1"/>
</dbReference>
<sequence length="326" mass="36392">MLHEAVMSEARSFMKSRVLLTAAELDFFTRLDEEPSDAKELAQHLMLDQAATTRVLDCCVALGLLEKKKTRYHVTGRGAFLSSHNPETVLPMVLHMSHEWAIWSGLTDIVREGRGAQRGPGLPFNEQEWKAFVGAMHVAARGLSIEIADAYDASRFKRLLDVGGASGTYTIAFLRKNPAMTAVIFDLEDVIPMAEERVRAEDLDHRVRLVAGDFYENDLPEGCDFALLSAIIHQNGIEENLNLFRKIHKALLPEGTLLIRDHIMDESRTYPPAGALFAINMLVNTRGGDTYDFQSVKDMLEQTGFKDVKLLRTGEKMDCLVEAGKA</sequence>
<comment type="caution">
    <text evidence="7">The sequence shown here is derived from an EMBL/GenBank/DDBJ whole genome shotgun (WGS) entry which is preliminary data.</text>
</comment>
<evidence type="ECO:0000313" key="7">
    <source>
        <dbReference type="EMBL" id="NLW35556.1"/>
    </source>
</evidence>
<dbReference type="InterPro" id="IPR029063">
    <property type="entry name" value="SAM-dependent_MTases_sf"/>
</dbReference>
<dbReference type="Gene3D" id="1.10.10.10">
    <property type="entry name" value="Winged helix-like DNA-binding domain superfamily/Winged helix DNA-binding domain"/>
    <property type="match status" value="1"/>
</dbReference>
<dbReference type="Pfam" id="PF00891">
    <property type="entry name" value="Methyltransf_2"/>
    <property type="match status" value="1"/>
</dbReference>
<dbReference type="InterPro" id="IPR036390">
    <property type="entry name" value="WH_DNA-bd_sf"/>
</dbReference>
<dbReference type="GO" id="GO:0046983">
    <property type="term" value="F:protein dimerization activity"/>
    <property type="evidence" value="ECO:0007669"/>
    <property type="project" value="InterPro"/>
</dbReference>
<dbReference type="PANTHER" id="PTHR43712:SF2">
    <property type="entry name" value="O-METHYLTRANSFERASE CICE"/>
    <property type="match status" value="1"/>
</dbReference>
<dbReference type="GO" id="GO:0008171">
    <property type="term" value="F:O-methyltransferase activity"/>
    <property type="evidence" value="ECO:0007669"/>
    <property type="project" value="InterPro"/>
</dbReference>
<keyword evidence="3" id="KW-0949">S-adenosyl-L-methionine</keyword>
<evidence type="ECO:0000313" key="8">
    <source>
        <dbReference type="Proteomes" id="UP000777265"/>
    </source>
</evidence>
<evidence type="ECO:0000256" key="4">
    <source>
        <dbReference type="PIRSR" id="PIRSR005739-1"/>
    </source>
</evidence>
<dbReference type="GO" id="GO:0032259">
    <property type="term" value="P:methylation"/>
    <property type="evidence" value="ECO:0007669"/>
    <property type="project" value="UniProtKB-KW"/>
</dbReference>
<dbReference type="InterPro" id="IPR012967">
    <property type="entry name" value="COMT_dimerisation"/>
</dbReference>
<organism evidence="7 8">
    <name type="scientific">Syntrophorhabdus aromaticivorans</name>
    <dbReference type="NCBI Taxonomy" id="328301"/>
    <lineage>
        <taxon>Bacteria</taxon>
        <taxon>Pseudomonadati</taxon>
        <taxon>Thermodesulfobacteriota</taxon>
        <taxon>Syntrophorhabdia</taxon>
        <taxon>Syntrophorhabdales</taxon>
        <taxon>Syntrophorhabdaceae</taxon>
        <taxon>Syntrophorhabdus</taxon>
    </lineage>
</organism>
<keyword evidence="1 7" id="KW-0489">Methyltransferase</keyword>
<dbReference type="AlphaFoldDB" id="A0A971M5N1"/>
<dbReference type="InterPro" id="IPR036388">
    <property type="entry name" value="WH-like_DNA-bd_sf"/>
</dbReference>
<dbReference type="SUPFAM" id="SSF53335">
    <property type="entry name" value="S-adenosyl-L-methionine-dependent methyltransferases"/>
    <property type="match status" value="1"/>
</dbReference>
<reference evidence="7" key="2">
    <citation type="submission" date="2020-01" db="EMBL/GenBank/DDBJ databases">
        <authorList>
            <person name="Campanaro S."/>
        </authorList>
    </citation>
    <scope>NUCLEOTIDE SEQUENCE</scope>
    <source>
        <strain evidence="7">AS06rmzACSIP_7</strain>
    </source>
</reference>
<dbReference type="Proteomes" id="UP000777265">
    <property type="component" value="Unassembled WGS sequence"/>
</dbReference>
<reference evidence="7" key="1">
    <citation type="journal article" date="2020" name="Biotechnol. Biofuels">
        <title>New insights from the biogas microbiome by comprehensive genome-resolved metagenomics of nearly 1600 species originating from multiple anaerobic digesters.</title>
        <authorList>
            <person name="Campanaro S."/>
            <person name="Treu L."/>
            <person name="Rodriguez-R L.M."/>
            <person name="Kovalovszki A."/>
            <person name="Ziels R.M."/>
            <person name="Maus I."/>
            <person name="Zhu X."/>
            <person name="Kougias P.G."/>
            <person name="Basile A."/>
            <person name="Luo G."/>
            <person name="Schluter A."/>
            <person name="Konstantinidis K.T."/>
            <person name="Angelidaki I."/>
        </authorList>
    </citation>
    <scope>NUCLEOTIDE SEQUENCE</scope>
    <source>
        <strain evidence="7">AS06rmzACSIP_7</strain>
    </source>
</reference>